<dbReference type="EMBL" id="AEBR01000064">
    <property type="protein sequence ID" value="EFM82413.1"/>
    <property type="molecule type" value="Genomic_DNA"/>
</dbReference>
<accession>A0A125W560</accession>
<gene>
    <name evidence="1" type="ORF">HMPREF9498_01981</name>
</gene>
<name>A0A125W560_ENTFL</name>
<reference evidence="2" key="1">
    <citation type="submission" date="2010-07" db="EMBL/GenBank/DDBJ databases">
        <authorList>
            <person name="Weinstock G."/>
            <person name="Sodergren E."/>
            <person name="Clifton S."/>
            <person name="Fulton L."/>
            <person name="Fulton B."/>
            <person name="Courtney L."/>
            <person name="Fronick C."/>
            <person name="Harrison M."/>
            <person name="Strong C."/>
            <person name="Farmer C."/>
            <person name="Delahaunty K."/>
            <person name="Markovic C."/>
            <person name="Hall O."/>
            <person name="Minx P."/>
            <person name="Tomlinson C."/>
            <person name="Mitreva M."/>
            <person name="Hou S."/>
            <person name="Chen J."/>
            <person name="Wollam A."/>
            <person name="Pepin K.H."/>
            <person name="Johnson M."/>
            <person name="Bhonagiri V."/>
            <person name="Zhang X."/>
            <person name="Suruliraj S."/>
            <person name="Warren W."/>
            <person name="Chinwalla A."/>
            <person name="Mardis E.R."/>
            <person name="Wilson R.K."/>
        </authorList>
    </citation>
    <scope>NUCLEOTIDE SEQUENCE [LARGE SCALE GENOMIC DNA]</scope>
    <source>
        <strain evidence="2">TX4248</strain>
    </source>
</reference>
<dbReference type="InterPro" id="IPR037155">
    <property type="entry name" value="Staphopain_pro_sf"/>
</dbReference>
<evidence type="ECO:0000313" key="2">
    <source>
        <dbReference type="Proteomes" id="UP000004846"/>
    </source>
</evidence>
<organism evidence="1 2">
    <name type="scientific">Enterococcus faecalis TX4248</name>
    <dbReference type="NCBI Taxonomy" id="749495"/>
    <lineage>
        <taxon>Bacteria</taxon>
        <taxon>Bacillati</taxon>
        <taxon>Bacillota</taxon>
        <taxon>Bacilli</taxon>
        <taxon>Lactobacillales</taxon>
        <taxon>Enterococcaceae</taxon>
        <taxon>Enterococcus</taxon>
    </lineage>
</organism>
<proteinExistence type="predicted"/>
<dbReference type="Gene3D" id="3.10.500.10">
    <property type="entry name" value="Staphopain proregion domain"/>
    <property type="match status" value="1"/>
</dbReference>
<comment type="caution">
    <text evidence="1">The sequence shown here is derived from an EMBL/GenBank/DDBJ whole genome shotgun (WGS) entry which is preliminary data.</text>
</comment>
<dbReference type="Proteomes" id="UP000004846">
    <property type="component" value="Unassembled WGS sequence"/>
</dbReference>
<dbReference type="AlphaFoldDB" id="A0A125W560"/>
<dbReference type="RefSeq" id="WP_002402295.1">
    <property type="nucleotide sequence ID" value="NZ_GL454462.1"/>
</dbReference>
<evidence type="ECO:0000313" key="1">
    <source>
        <dbReference type="EMBL" id="EFM82413.1"/>
    </source>
</evidence>
<protein>
    <submittedName>
        <fullName evidence="1">Uncharacterized protein</fullName>
    </submittedName>
</protein>
<sequence length="144" mass="16332">MIQPKMKILKRIKLLIFLLGLLILGIVGFPLNSEGTSLYVNTEKIPIEITTLVSQHWEEYLTNMIYPENRSVSDYYLGKPLTISYPESIKYNFPIISNQEKRIAYMLQLDSSDGLNADSFILSKMLATKLEGLSNTLATDQSIP</sequence>
<dbReference type="HOGENOM" id="CLU_1842030_0_0_9"/>